<name>A0ABY4L6I2_THEAE</name>
<protein>
    <submittedName>
        <fullName evidence="5">Extracellular solute-binding protein</fullName>
    </submittedName>
</protein>
<keyword evidence="2" id="KW-0813">Transport</keyword>
<feature type="chain" id="PRO_5045935940" evidence="4">
    <location>
        <begin position="25"/>
        <end position="459"/>
    </location>
</feature>
<sequence length="459" mass="49603">MRRTARAAAALALVAATACTTPQADDRVIYVATGQDVSGNDLYLSLIQEWNAAQGPGGHRAYLVTLPGSADQQYAEMVRDVQGGSPEYDVINIDNQFTAMFAEAGWIQEIGSGWQEADGAARAADGNALTPVFREEVSRSVTYQDRVYAVPFTADVGMLYYRRDLVGPGTLTAGRSLSGILAELAEATGDTDVEHLYIGQFAQYEGFTVNVMEIVAAEGGSLVLPGEQRLADIHRNNAEHQALNLIAEGFADGTFHPAALESTEEETYVRFLSGEAAAMRNWPLWYRRLLIASTEQDSGHAPEYAVEALPGALLGGQSLALTSGSPDEEAALDLIGFLTGTRQQQVLFYCGGYAPTRQDVYVEKLSPEDAAQLCAEYGVTGEGAWHAEANQFLDTVRLAVDDAQLRPVTPYYSQFSEELSSGLRQLFLTAQYGGAAAVPLNTERLEQIRTEADNALYGR</sequence>
<dbReference type="InterPro" id="IPR050490">
    <property type="entry name" value="Bact_solute-bd_prot1"/>
</dbReference>
<dbReference type="Gene3D" id="3.40.190.10">
    <property type="entry name" value="Periplasmic binding protein-like II"/>
    <property type="match status" value="2"/>
</dbReference>
<organism evidence="5 6">
    <name type="scientific">Thermobifida alba</name>
    <name type="common">Thermomonospora alba</name>
    <dbReference type="NCBI Taxonomy" id="53522"/>
    <lineage>
        <taxon>Bacteria</taxon>
        <taxon>Bacillati</taxon>
        <taxon>Actinomycetota</taxon>
        <taxon>Actinomycetes</taxon>
        <taxon>Streptosporangiales</taxon>
        <taxon>Nocardiopsidaceae</taxon>
        <taxon>Thermobifida</taxon>
    </lineage>
</organism>
<dbReference type="PANTHER" id="PTHR43649">
    <property type="entry name" value="ARABINOSE-BINDING PROTEIN-RELATED"/>
    <property type="match status" value="1"/>
</dbReference>
<accession>A0ABY4L6I2</accession>
<dbReference type="Pfam" id="PF13416">
    <property type="entry name" value="SBP_bac_8"/>
    <property type="match status" value="1"/>
</dbReference>
<feature type="signal peptide" evidence="4">
    <location>
        <begin position="1"/>
        <end position="24"/>
    </location>
</feature>
<dbReference type="SUPFAM" id="SSF53850">
    <property type="entry name" value="Periplasmic binding protein-like II"/>
    <property type="match status" value="1"/>
</dbReference>
<evidence type="ECO:0000256" key="4">
    <source>
        <dbReference type="SAM" id="SignalP"/>
    </source>
</evidence>
<comment type="similarity">
    <text evidence="1">Belongs to the bacterial solute-binding protein 1 family.</text>
</comment>
<gene>
    <name evidence="5" type="ORF">FOF52_00300</name>
</gene>
<dbReference type="EMBL" id="CP051627">
    <property type="protein sequence ID" value="UPT23242.1"/>
    <property type="molecule type" value="Genomic_DNA"/>
</dbReference>
<evidence type="ECO:0000256" key="1">
    <source>
        <dbReference type="ARBA" id="ARBA00008520"/>
    </source>
</evidence>
<dbReference type="PANTHER" id="PTHR43649:SF34">
    <property type="entry name" value="ABC TRANSPORTER PERIPLASMIC-BINDING PROTEIN YCJN-RELATED"/>
    <property type="match status" value="1"/>
</dbReference>
<dbReference type="InterPro" id="IPR006059">
    <property type="entry name" value="SBP"/>
</dbReference>
<keyword evidence="3 4" id="KW-0732">Signal</keyword>
<evidence type="ECO:0000313" key="6">
    <source>
        <dbReference type="Proteomes" id="UP000832041"/>
    </source>
</evidence>
<proteinExistence type="inferred from homology"/>
<keyword evidence="6" id="KW-1185">Reference proteome</keyword>
<dbReference type="PROSITE" id="PS51257">
    <property type="entry name" value="PROKAR_LIPOPROTEIN"/>
    <property type="match status" value="1"/>
</dbReference>
<reference evidence="5 6" key="1">
    <citation type="submission" date="2020-04" db="EMBL/GenBank/DDBJ databases">
        <title>Thermobifida alba genome sequencing and assembly.</title>
        <authorList>
            <person name="Luzics S."/>
            <person name="Horvath B."/>
            <person name="Nagy I."/>
            <person name="Toth A."/>
            <person name="Nagy I."/>
            <person name="Kukolya J."/>
        </authorList>
    </citation>
    <scope>NUCLEOTIDE SEQUENCE [LARGE SCALE GENOMIC DNA]</scope>
    <source>
        <strain evidence="5 6">DSM 43795</strain>
    </source>
</reference>
<evidence type="ECO:0000256" key="3">
    <source>
        <dbReference type="ARBA" id="ARBA00022729"/>
    </source>
</evidence>
<evidence type="ECO:0000313" key="5">
    <source>
        <dbReference type="EMBL" id="UPT23242.1"/>
    </source>
</evidence>
<evidence type="ECO:0000256" key="2">
    <source>
        <dbReference type="ARBA" id="ARBA00022448"/>
    </source>
</evidence>
<dbReference type="Proteomes" id="UP000832041">
    <property type="component" value="Chromosome"/>
</dbReference>